<evidence type="ECO:0000313" key="4">
    <source>
        <dbReference type="EMBL" id="EPH40619.1"/>
    </source>
</evidence>
<organism evidence="4 5">
    <name type="scientific">Streptomyces aurantiacus JA 4570</name>
    <dbReference type="NCBI Taxonomy" id="1286094"/>
    <lineage>
        <taxon>Bacteria</taxon>
        <taxon>Bacillati</taxon>
        <taxon>Actinomycetota</taxon>
        <taxon>Actinomycetes</taxon>
        <taxon>Kitasatosporales</taxon>
        <taxon>Streptomycetaceae</taxon>
        <taxon>Streptomyces</taxon>
        <taxon>Streptomyces aurantiacus group</taxon>
    </lineage>
</organism>
<dbReference type="SMART" id="SM00306">
    <property type="entry name" value="HintN"/>
    <property type="match status" value="1"/>
</dbReference>
<dbReference type="Gene3D" id="2.180.10.10">
    <property type="entry name" value="RHS repeat-associated core"/>
    <property type="match status" value="2"/>
</dbReference>
<dbReference type="PANTHER" id="PTHR32305:SF17">
    <property type="entry name" value="TRNA NUCLEASE WAPA"/>
    <property type="match status" value="1"/>
</dbReference>
<feature type="compositionally biased region" description="Basic and acidic residues" evidence="2">
    <location>
        <begin position="85"/>
        <end position="103"/>
    </location>
</feature>
<dbReference type="RefSeq" id="WP_016644436.1">
    <property type="nucleotide sequence ID" value="NZ_AOPZ01000380.1"/>
</dbReference>
<dbReference type="Pfam" id="PF07591">
    <property type="entry name" value="PT-HINT"/>
    <property type="match status" value="1"/>
</dbReference>
<dbReference type="SUPFAM" id="SSF51294">
    <property type="entry name" value="Hedgehog/intein (Hint) domain"/>
    <property type="match status" value="1"/>
</dbReference>
<comment type="caution">
    <text evidence="4">The sequence shown here is derived from an EMBL/GenBank/DDBJ whole genome shotgun (WGS) entry which is preliminary data.</text>
</comment>
<dbReference type="InterPro" id="IPR003587">
    <property type="entry name" value="Hint_dom_N"/>
</dbReference>
<dbReference type="PATRIC" id="fig|1286094.4.peg.6241"/>
<feature type="region of interest" description="Disordered" evidence="2">
    <location>
        <begin position="2246"/>
        <end position="2312"/>
    </location>
</feature>
<protein>
    <recommendedName>
        <fullName evidence="3">Hint domain-containing protein</fullName>
    </recommendedName>
</protein>
<evidence type="ECO:0000256" key="2">
    <source>
        <dbReference type="SAM" id="MobiDB-lite"/>
    </source>
</evidence>
<dbReference type="CDD" id="cd00081">
    <property type="entry name" value="Hint"/>
    <property type="match status" value="1"/>
</dbReference>
<feature type="compositionally biased region" description="Basic and acidic residues" evidence="2">
    <location>
        <begin position="905"/>
        <end position="921"/>
    </location>
</feature>
<dbReference type="Gene3D" id="2.170.16.10">
    <property type="entry name" value="Hedgehog/Intein (Hint) domain"/>
    <property type="match status" value="1"/>
</dbReference>
<feature type="compositionally biased region" description="Polar residues" evidence="2">
    <location>
        <begin position="1206"/>
        <end position="1237"/>
    </location>
</feature>
<keyword evidence="1" id="KW-0677">Repeat</keyword>
<feature type="region of interest" description="Disordered" evidence="2">
    <location>
        <begin position="46"/>
        <end position="134"/>
    </location>
</feature>
<evidence type="ECO:0000313" key="5">
    <source>
        <dbReference type="Proteomes" id="UP000014629"/>
    </source>
</evidence>
<sequence>MKRLGPGLPGTSRSARRRWSGRIALVTGLALLPGLLSPVVFTNTASASTDPLGRPKLDAPRSAKVSPFTAENNEKNEKNAAVVRKSAEAGRRAADKARDDQRRGVTWPKDGTASLKLPDSGAAKADPGSLPLTLSAPKAVKGAPRRTAGALKVEVLDQGEARKLGVKGVVLTATAPPEGGRAQLGIDYSAFASAYGGDWAGRLQVLRLPDCALESPGKSDCRTREPVEFTNDRRDEQLYAALSFPAARSGAKAGRTMVLALAAGTKSGSGDYKATPLAASSTWEAGGSSGSFTWAYPLRAPAPAAGPSPDLTISYDSGSVDGRTASTNNQGTVVGEGFDLTSSYIERKYGSCEDDGHDKKSDQCWKYDNASLVLNGKATELVKDDTSGEWRLKNDDASTVKRHTGASNGDDNGEYWTVTTGDGTAYTFGLNKLKGAGADDRTDSVWTVPVFGDDEGEPGYADGTGFSDRDKKQAWRWNLDLVEDTHGNAMTYWYEAEHNNYDKLGDDNTGTDYTRGGHLKEIRYGQRADALFSATPAASHKVTFSYAERCLATGTGCDELTEDKRDNWPDVPYDTVCKDDKKCTGNIGPSFFTRKRMTGITTYAWNAAVDKPAYWAVDGWKLKHLYLDPGDTGDSTDQSLWLDEIQHTGKRGADDIALDPVKFTHAFLPNRVDGASDDIISLDKPRLRSVTSETGAQTIVSYQPAECVAGQTMPKPDDNTRRCYPVYWSPNGEKTPKLDWFQKYPVTSVSTTDPRGGAEAVQHTYEYSGGGAWHYNDDPMTPAKERTWSVWRGYGKVTHYTGDKGTDRLKTVNVYMRGMNGDRVAGSDGKTPDPDKRKTAEADGIKAAKITDAEQYAGFARETVTYDGDTEVSATVNDPWSKRTATQHKSYADTEAYYVRTAATHERTRVTSGSDPRDRVRTTKTGYDDYGMPETVEDQGDADVTGDTLCTRTWYARNADQGLTSLVSRTRTVAKACSTSTADLDLPADSDRPGDVVSDTAVVYDDPGATKWTSAQKPTKGDETWSGRAKSYGADGVASWQKTATTAHDTLGRPLEAKDAHGLTVATTAYEPKAAGPLTSSSVTNAKGHKTTTDVDFGTGATVKITDPNGKVTETTYDALGRTKQVWLPNRLRVDKTPNYVFDYKVTSKAMSWVSTGTLKGDGSGYNTSYEFYDSLLRPRQTQTPTPVGGRLIGITLYDDRGLAVSSQGETWDETSTPNSTPVQTEGSQAPTQTDTTYDAAGRPTKSVTKNFGVTRWTTTTSYTGDTVVSSAPEGGQATAEVTDARGQTVLRREYGGPKPTGTDFTSTRFTYTPGGQQETITGPDKSKWSYSYDLFGRQVSADDPDKGATTTTYDSLDRTLTTTDVEKRKLLYGYDDLDRRTGMWHSEKSDATKLAAWTYDDLAKGEQDTAVRYDGGLSGKAYTRKVTSYTSLYEVRGSELTLPDDDPLVTAGVPKKLSFATGYRFDGTVSQTTQPAVGGLKTETAGYEYNALGLQTGMDGLTGYLHGAAFSPQGDLRQLTLGMSGASSEKKAYLNYDYEAGTRRLTRSYVTDDVHGYMPQELKYTQDDAGNVLSILDATTQGGTQKPDHQCFAYDGYSRLTEAWTPKTADCAASGRKTANIDGAAPYWTSYTYNAAGQRATETQHKTSGDETTKYDYGTPAGQPHPLAKTTGARAATYEYDKTGNTTKRPGPKAQQNLAWNTEGKLAKTLEGTAETSYLYDADGELLIRRAKGDGDTVLYLGATEVRLTTKGTRKTLSGTRYYTANDQTIAVRTAAGGAADSELSFLAADHHGTSSIALDATTYEVTKRYTSPFGAPRGEKTPKWPDDKGFLGKPVDKGTGLTHIGAREYDPTTGQFISVDPLLEAAKPGSLNGYSYAENNPVTASDPSGMGSTFTCSGSSCGSEVEFQDSFAAPDFGSGATWESTYKNYPSGGGTSHVSSVGYTTSPKSCSVMGIPCGFNRGPSDSTPWLQDKILGLTKGAGKGAMDLFGPDVDSAQECVEKRGRSGKCVATGLELMPWGRAAKLAQKLGKKLAKGLEATKKGKGGRKRPDCECFLAGTDVLLADGKTRDIEDIRPGDKVVATDPKTGRTSLRKVTRLIVTDDDRYFNTLSIATDDGIATLTATHEHPFWSPSERRWIEARNLKPGMTLRTDQGDTVVVTKNHEFTRQVRTYNLTVADVHTYYVMAGGTPVLVHNSSGPCGPGFRTASQAGISPNDARRIQNAADKAGQPVIVVGSRANGSANPASDWDYILSGPSRSRHSQQNSLPRGTGDGEGSGRGRDFWQNYNPSRPDYAELDPSKPYVIFEPRSR</sequence>
<feature type="compositionally biased region" description="Polar residues" evidence="2">
    <location>
        <begin position="1303"/>
        <end position="1321"/>
    </location>
</feature>
<dbReference type="Proteomes" id="UP000014629">
    <property type="component" value="Unassembled WGS sequence"/>
</dbReference>
<dbReference type="EMBL" id="AOPZ01000380">
    <property type="protein sequence ID" value="EPH40619.1"/>
    <property type="molecule type" value="Genomic_DNA"/>
</dbReference>
<feature type="region of interest" description="Disordered" evidence="2">
    <location>
        <begin position="820"/>
        <end position="841"/>
    </location>
</feature>
<dbReference type="OrthoDB" id="291011at2"/>
<dbReference type="NCBIfam" id="TIGR03696">
    <property type="entry name" value="Rhs_assc_core"/>
    <property type="match status" value="1"/>
</dbReference>
<dbReference type="NCBIfam" id="TIGR01443">
    <property type="entry name" value="intein_Cterm"/>
    <property type="match status" value="1"/>
</dbReference>
<gene>
    <name evidence="4" type="ORF">STRAU_6316</name>
</gene>
<feature type="region of interest" description="Disordered" evidence="2">
    <location>
        <begin position="1206"/>
        <end position="1245"/>
    </location>
</feature>
<dbReference type="InterPro" id="IPR050708">
    <property type="entry name" value="T6SS_VgrG/RHS"/>
</dbReference>
<dbReference type="Pfam" id="PF25023">
    <property type="entry name" value="TEN_YD-shell"/>
    <property type="match status" value="1"/>
</dbReference>
<accession>S3ZDD3</accession>
<dbReference type="PANTHER" id="PTHR32305">
    <property type="match status" value="1"/>
</dbReference>
<dbReference type="InterPro" id="IPR036844">
    <property type="entry name" value="Hint_dom_sf"/>
</dbReference>
<evidence type="ECO:0000259" key="3">
    <source>
        <dbReference type="SMART" id="SM00306"/>
    </source>
</evidence>
<name>S3ZDD3_9ACTN</name>
<dbReference type="InterPro" id="IPR006141">
    <property type="entry name" value="Intein_N"/>
</dbReference>
<dbReference type="InterPro" id="IPR022385">
    <property type="entry name" value="Rhs_assc_core"/>
</dbReference>
<reference evidence="4 5" key="1">
    <citation type="submission" date="2013-02" db="EMBL/GenBank/DDBJ databases">
        <title>Draft Genome Sequence of Streptomyces aurantiacus, Which Produces Setomimycin.</title>
        <authorList>
            <person name="Gruening B.A."/>
            <person name="Praeg A."/>
            <person name="Erxleben A."/>
            <person name="Guenther S."/>
            <person name="Mueller M."/>
        </authorList>
    </citation>
    <scope>NUCLEOTIDE SEQUENCE [LARGE SCALE GENOMIC DNA]</scope>
    <source>
        <strain evidence="4 5">JA 4570</strain>
    </source>
</reference>
<feature type="compositionally biased region" description="Basic and acidic residues" evidence="2">
    <location>
        <begin position="830"/>
        <end position="841"/>
    </location>
</feature>
<dbReference type="PROSITE" id="PS50818">
    <property type="entry name" value="INTEIN_C_TER"/>
    <property type="match status" value="1"/>
</dbReference>
<feature type="region of interest" description="Disordered" evidence="2">
    <location>
        <begin position="1009"/>
        <end position="1028"/>
    </location>
</feature>
<feature type="domain" description="Hint" evidence="3">
    <location>
        <begin position="2054"/>
        <end position="2155"/>
    </location>
</feature>
<proteinExistence type="predicted"/>
<dbReference type="PROSITE" id="PS50817">
    <property type="entry name" value="INTEIN_N_TER"/>
    <property type="match status" value="1"/>
</dbReference>
<evidence type="ECO:0000256" key="1">
    <source>
        <dbReference type="ARBA" id="ARBA00022737"/>
    </source>
</evidence>
<feature type="region of interest" description="Disordered" evidence="2">
    <location>
        <begin position="1293"/>
        <end position="1324"/>
    </location>
</feature>
<dbReference type="GO" id="GO:0016539">
    <property type="term" value="P:intein-mediated protein splicing"/>
    <property type="evidence" value="ECO:0007669"/>
    <property type="project" value="InterPro"/>
</dbReference>
<keyword evidence="5" id="KW-1185">Reference proteome</keyword>
<feature type="region of interest" description="Disordered" evidence="2">
    <location>
        <begin position="905"/>
        <end position="943"/>
    </location>
</feature>
<dbReference type="InterPro" id="IPR056823">
    <property type="entry name" value="TEN-like_YD-shell"/>
</dbReference>
<dbReference type="InterPro" id="IPR030934">
    <property type="entry name" value="Intein_C"/>
</dbReference>